<feature type="region of interest" description="Disordered" evidence="9">
    <location>
        <begin position="114"/>
        <end position="139"/>
    </location>
</feature>
<keyword evidence="4 8" id="KW-0808">Transferase</keyword>
<dbReference type="Gene3D" id="4.10.320.10">
    <property type="entry name" value="E3-binding domain"/>
    <property type="match status" value="1"/>
</dbReference>
<reference evidence="12 13" key="1">
    <citation type="submission" date="2019-11" db="EMBL/GenBank/DDBJ databases">
        <title>Comparative genomics of hydrocarbon-degrading Desulfosarcina strains.</title>
        <authorList>
            <person name="Watanabe M."/>
            <person name="Kojima H."/>
            <person name="Fukui M."/>
        </authorList>
    </citation>
    <scope>NUCLEOTIDE SEQUENCE [LARGE SCALE GENOMIC DNA]</scope>
    <source>
        <strain evidence="12 13">PL12</strain>
    </source>
</reference>
<dbReference type="GO" id="GO:0005737">
    <property type="term" value="C:cytoplasm"/>
    <property type="evidence" value="ECO:0007669"/>
    <property type="project" value="TreeGrafter"/>
</dbReference>
<evidence type="ECO:0000256" key="8">
    <source>
        <dbReference type="RuleBase" id="RU003423"/>
    </source>
</evidence>
<dbReference type="RefSeq" id="WP_155318308.1">
    <property type="nucleotide sequence ID" value="NZ_AP021874.1"/>
</dbReference>
<dbReference type="Gene3D" id="3.30.559.10">
    <property type="entry name" value="Chloramphenicol acetyltransferase-like domain"/>
    <property type="match status" value="1"/>
</dbReference>
<evidence type="ECO:0000256" key="9">
    <source>
        <dbReference type="SAM" id="MobiDB-lite"/>
    </source>
</evidence>
<dbReference type="Proteomes" id="UP000427906">
    <property type="component" value="Chromosome"/>
</dbReference>
<dbReference type="InterPro" id="IPR036625">
    <property type="entry name" value="E3-bd_dom_sf"/>
</dbReference>
<evidence type="ECO:0000256" key="6">
    <source>
        <dbReference type="ARBA" id="ARBA00023315"/>
    </source>
</evidence>
<dbReference type="InterPro" id="IPR004167">
    <property type="entry name" value="PSBD"/>
</dbReference>
<dbReference type="SUPFAM" id="SSF47005">
    <property type="entry name" value="Peripheral subunit-binding domain of 2-oxo acid dehydrogenase complex"/>
    <property type="match status" value="1"/>
</dbReference>
<evidence type="ECO:0000259" key="10">
    <source>
        <dbReference type="PROSITE" id="PS50968"/>
    </source>
</evidence>
<dbReference type="PANTHER" id="PTHR43178">
    <property type="entry name" value="DIHYDROLIPOAMIDE ACETYLTRANSFERASE COMPONENT OF PYRUVATE DEHYDROGENASE COMPLEX"/>
    <property type="match status" value="1"/>
</dbReference>
<evidence type="ECO:0000256" key="5">
    <source>
        <dbReference type="ARBA" id="ARBA00022823"/>
    </source>
</evidence>
<dbReference type="Pfam" id="PF00364">
    <property type="entry name" value="Biotin_lipoyl"/>
    <property type="match status" value="1"/>
</dbReference>
<evidence type="ECO:0000259" key="11">
    <source>
        <dbReference type="PROSITE" id="PS51826"/>
    </source>
</evidence>
<dbReference type="GO" id="GO:0031405">
    <property type="term" value="F:lipoic acid binding"/>
    <property type="evidence" value="ECO:0007669"/>
    <property type="project" value="TreeGrafter"/>
</dbReference>
<dbReference type="EMBL" id="AP021874">
    <property type="protein sequence ID" value="BBO70350.1"/>
    <property type="molecule type" value="Genomic_DNA"/>
</dbReference>
<dbReference type="PROSITE" id="PS51826">
    <property type="entry name" value="PSBD"/>
    <property type="match status" value="1"/>
</dbReference>
<dbReference type="FunFam" id="3.30.559.10:FF:000004">
    <property type="entry name" value="Acetyltransferase component of pyruvate dehydrogenase complex"/>
    <property type="match status" value="1"/>
</dbReference>
<sequence>MLQEVKVPEIGENVESGVVVAVHVKAGDTLAVDDTVIELETDKALVEIPSPFSGRVTEVLAREGAQMNVGDVIARVETDASPAKEAEKPTETAVPATETAGRVEEAVAIPLPPAPAAEEAEPPPEQRQAGRGRPLVPASPSIRRLARELGVDIAAVRGSGPGGRITEADIKTHVRHRQTAAPGSTGEAPALPDFSRWGPIDVEAMDTVRRLTAQSTAGSWTAIPHVTQFDEADISTVNAFIQKNAAKVEKAGAKLTITAVITRVCAEALKRFPRFNASIDMANQRVILKRYVHIGIAADTSRGLLVPVIRDADKSSLVDLALVIGDLSSRARSKKIKSDEMEGGTFTISNQGGIGGVGFTPIVLWPQVAILGVSRSTIKPVFVKDRFEPRTILPLSLSYDHRIIDGADAARFLRWIGAGLEQPLSLFLE</sequence>
<protein>
    <recommendedName>
        <fullName evidence="8">Dihydrolipoamide acetyltransferase component of pyruvate dehydrogenase complex</fullName>
        <ecNumber evidence="8">2.3.1.-</ecNumber>
    </recommendedName>
</protein>
<dbReference type="GO" id="GO:0004742">
    <property type="term" value="F:dihydrolipoyllysine-residue acetyltransferase activity"/>
    <property type="evidence" value="ECO:0007669"/>
    <property type="project" value="UniProtKB-EC"/>
</dbReference>
<dbReference type="GO" id="GO:0006086">
    <property type="term" value="P:pyruvate decarboxylation to acetyl-CoA"/>
    <property type="evidence" value="ECO:0007669"/>
    <property type="project" value="TreeGrafter"/>
</dbReference>
<feature type="domain" description="Lipoyl-binding" evidence="10">
    <location>
        <begin position="2"/>
        <end position="77"/>
    </location>
</feature>
<name>A0A5K7YPS2_9BACT</name>
<keyword evidence="6 8" id="KW-0012">Acyltransferase</keyword>
<dbReference type="SUPFAM" id="SSF51230">
    <property type="entry name" value="Single hybrid motif"/>
    <property type="match status" value="1"/>
</dbReference>
<comment type="similarity">
    <text evidence="2 8">Belongs to the 2-oxoacid dehydrogenase family.</text>
</comment>
<evidence type="ECO:0000256" key="4">
    <source>
        <dbReference type="ARBA" id="ARBA00022679"/>
    </source>
</evidence>
<dbReference type="SUPFAM" id="SSF52777">
    <property type="entry name" value="CoA-dependent acyltransferases"/>
    <property type="match status" value="1"/>
</dbReference>
<dbReference type="InterPro" id="IPR023213">
    <property type="entry name" value="CAT-like_dom_sf"/>
</dbReference>
<dbReference type="OrthoDB" id="9805770at2"/>
<gene>
    <name evidence="12" type="ORF">DSCA_42800</name>
</gene>
<dbReference type="PROSITE" id="PS50968">
    <property type="entry name" value="BIOTINYL_LIPOYL"/>
    <property type="match status" value="1"/>
</dbReference>
<dbReference type="Pfam" id="PF00198">
    <property type="entry name" value="2-oxoacid_dh"/>
    <property type="match status" value="1"/>
</dbReference>
<comment type="cofactor">
    <cofactor evidence="1 8">
        <name>(R)-lipoate</name>
        <dbReference type="ChEBI" id="CHEBI:83088"/>
    </cofactor>
</comment>
<dbReference type="Pfam" id="PF02817">
    <property type="entry name" value="E3_binding"/>
    <property type="match status" value="1"/>
</dbReference>
<dbReference type="EC" id="2.3.1.-" evidence="8"/>
<proteinExistence type="inferred from homology"/>
<dbReference type="InterPro" id="IPR001078">
    <property type="entry name" value="2-oxoacid_DH_actylTfrase"/>
</dbReference>
<keyword evidence="5 8" id="KW-0450">Lipoyl</keyword>
<dbReference type="InterPro" id="IPR011053">
    <property type="entry name" value="Single_hybrid_motif"/>
</dbReference>
<comment type="catalytic activity">
    <reaction evidence="7">
        <text>N(6)-[(R)-dihydrolipoyl]-L-lysyl-[protein] + acetyl-CoA = N(6)-[(R)-S(8)-acetyldihydrolipoyl]-L-lysyl-[protein] + CoA</text>
        <dbReference type="Rhea" id="RHEA:17017"/>
        <dbReference type="Rhea" id="RHEA-COMP:10475"/>
        <dbReference type="Rhea" id="RHEA-COMP:10478"/>
        <dbReference type="ChEBI" id="CHEBI:57287"/>
        <dbReference type="ChEBI" id="CHEBI:57288"/>
        <dbReference type="ChEBI" id="CHEBI:83100"/>
        <dbReference type="ChEBI" id="CHEBI:83111"/>
        <dbReference type="EC" id="2.3.1.12"/>
    </reaction>
</comment>
<organism evidence="12 13">
    <name type="scientific">Desulfosarcina alkanivorans</name>
    <dbReference type="NCBI Taxonomy" id="571177"/>
    <lineage>
        <taxon>Bacteria</taxon>
        <taxon>Pseudomonadati</taxon>
        <taxon>Thermodesulfobacteriota</taxon>
        <taxon>Desulfobacteria</taxon>
        <taxon>Desulfobacterales</taxon>
        <taxon>Desulfosarcinaceae</taxon>
        <taxon>Desulfosarcina</taxon>
    </lineage>
</organism>
<dbReference type="Gene3D" id="2.40.50.100">
    <property type="match status" value="1"/>
</dbReference>
<evidence type="ECO:0000256" key="3">
    <source>
        <dbReference type="ARBA" id="ARBA00011484"/>
    </source>
</evidence>
<dbReference type="InterPro" id="IPR000089">
    <property type="entry name" value="Biotin_lipoyl"/>
</dbReference>
<dbReference type="PANTHER" id="PTHR43178:SF2">
    <property type="entry name" value="DIHYDROLIPOYLLYSINE-RESIDUE ACETYLTRANSFERASE COMPONENT OF PYRUVATE DEHYDROGENASE COMPLEX"/>
    <property type="match status" value="1"/>
</dbReference>
<evidence type="ECO:0000313" key="12">
    <source>
        <dbReference type="EMBL" id="BBO70350.1"/>
    </source>
</evidence>
<dbReference type="InterPro" id="IPR050743">
    <property type="entry name" value="2-oxoacid_DH_E2_comp"/>
</dbReference>
<dbReference type="KEGG" id="dalk:DSCA_42800"/>
<dbReference type="CDD" id="cd06849">
    <property type="entry name" value="lipoyl_domain"/>
    <property type="match status" value="1"/>
</dbReference>
<evidence type="ECO:0000256" key="1">
    <source>
        <dbReference type="ARBA" id="ARBA00001938"/>
    </source>
</evidence>
<dbReference type="AlphaFoldDB" id="A0A5K7YPS2"/>
<evidence type="ECO:0000313" key="13">
    <source>
        <dbReference type="Proteomes" id="UP000427906"/>
    </source>
</evidence>
<comment type="subunit">
    <text evidence="3">Forms a 24-polypeptide structural core with octahedral symmetry.</text>
</comment>
<feature type="domain" description="Peripheral subunit-binding (PSBD)" evidence="11">
    <location>
        <begin position="137"/>
        <end position="174"/>
    </location>
</feature>
<accession>A0A5K7YPS2</accession>
<evidence type="ECO:0000256" key="2">
    <source>
        <dbReference type="ARBA" id="ARBA00007317"/>
    </source>
</evidence>
<evidence type="ECO:0000256" key="7">
    <source>
        <dbReference type="ARBA" id="ARBA00048370"/>
    </source>
</evidence>
<keyword evidence="13" id="KW-1185">Reference proteome</keyword>